<dbReference type="PROSITE" id="PS00101">
    <property type="entry name" value="HEXAPEP_TRANSFERASES"/>
    <property type="match status" value="1"/>
</dbReference>
<feature type="domain" description="Nucleotidyl transferase" evidence="3">
    <location>
        <begin position="3"/>
        <end position="201"/>
    </location>
</feature>
<dbReference type="OrthoDB" id="285674at2759"/>
<dbReference type="InterPro" id="IPR011004">
    <property type="entry name" value="Trimer_LpxA-like_sf"/>
</dbReference>
<dbReference type="InterPro" id="IPR029044">
    <property type="entry name" value="Nucleotide-diphossugar_trans"/>
</dbReference>
<dbReference type="Gene3D" id="2.160.10.10">
    <property type="entry name" value="Hexapeptide repeat proteins"/>
    <property type="match status" value="1"/>
</dbReference>
<dbReference type="PANTHER" id="PTHR22572">
    <property type="entry name" value="SUGAR-1-PHOSPHATE GUANYL TRANSFERASE"/>
    <property type="match status" value="1"/>
</dbReference>
<dbReference type="Proteomes" id="UP001153620">
    <property type="component" value="Chromosome 2"/>
</dbReference>
<dbReference type="InterPro" id="IPR056729">
    <property type="entry name" value="GMPPB_C"/>
</dbReference>
<dbReference type="CDD" id="cd06428">
    <property type="entry name" value="M1P_guanylylT_A_like_N"/>
    <property type="match status" value="1"/>
</dbReference>
<dbReference type="SUPFAM" id="SSF53448">
    <property type="entry name" value="Nucleotide-diphospho-sugar transferases"/>
    <property type="match status" value="1"/>
</dbReference>
<evidence type="ECO:0000259" key="3">
    <source>
        <dbReference type="Pfam" id="PF00483"/>
    </source>
</evidence>
<evidence type="ECO:0000313" key="5">
    <source>
        <dbReference type="EMBL" id="CAG9804694.1"/>
    </source>
</evidence>
<dbReference type="Gene3D" id="3.90.550.10">
    <property type="entry name" value="Spore Coat Polysaccharide Biosynthesis Protein SpsA, Chain A"/>
    <property type="match status" value="1"/>
</dbReference>
<dbReference type="GO" id="GO:0016740">
    <property type="term" value="F:transferase activity"/>
    <property type="evidence" value="ECO:0007669"/>
    <property type="project" value="UniProtKB-KW"/>
</dbReference>
<gene>
    <name evidence="5" type="ORF">CHIRRI_LOCUS7573</name>
</gene>
<evidence type="ECO:0000256" key="2">
    <source>
        <dbReference type="ARBA" id="ARBA00022679"/>
    </source>
</evidence>
<comment type="similarity">
    <text evidence="1">Belongs to the transferase hexapeptide repeat family.</text>
</comment>
<dbReference type="InterPro" id="IPR050486">
    <property type="entry name" value="Mannose-1P_guanyltransferase"/>
</dbReference>
<dbReference type="AlphaFoldDB" id="A0A9N9WST5"/>
<evidence type="ECO:0000313" key="6">
    <source>
        <dbReference type="Proteomes" id="UP001153620"/>
    </source>
</evidence>
<dbReference type="Pfam" id="PF00483">
    <property type="entry name" value="NTP_transferase"/>
    <property type="match status" value="1"/>
</dbReference>
<accession>A0A9N9WST5</accession>
<dbReference type="InterPro" id="IPR005835">
    <property type="entry name" value="NTP_transferase_dom"/>
</dbReference>
<sequence length="417" mass="46690">MLKSVILIGGDRKGTRFRPLSLDFRKPLFPIGGLPIIEHHIQACTELKELQEILIIGSYNSSEMKSFLDEVQAKYSINIRYLQEFVELGTAGGLYHFRDQIRRGNPEAFFVLNGDVCADFPLRQLYEFHKSKPKALVSILSTEADRTESVNYGCLVTNKVTGEVTHYVEKPNSYVSPLINCGVYVLSTDIFPVIANVFYSRGENGDWNGNGIKDEGHIQLEQEILQPLAGTEKLYTITLNMKWSQVKNAASAIYANRQALELQRKHYPERFTYKTNCTIIDNVFIHPTAQIDDTAVIGPNVSIGKNVVIGPGVRIRESIILDYSTVDSHTLIIHSIIGRNSKIGKWARIEGTQVDPDPNKPFAKIKNLPLFNQNGKLNPSTAIIGNGCTVSSEIILLNTIILPSKELTRSFKNEIIL</sequence>
<proteinExistence type="inferred from homology"/>
<evidence type="ECO:0000256" key="1">
    <source>
        <dbReference type="ARBA" id="ARBA00007274"/>
    </source>
</evidence>
<reference evidence="5" key="1">
    <citation type="submission" date="2022-01" db="EMBL/GenBank/DDBJ databases">
        <authorList>
            <person name="King R."/>
        </authorList>
    </citation>
    <scope>NUCLEOTIDE SEQUENCE</scope>
</reference>
<dbReference type="Pfam" id="PF25087">
    <property type="entry name" value="GMPPB_C"/>
    <property type="match status" value="1"/>
</dbReference>
<keyword evidence="2" id="KW-0808">Transferase</keyword>
<reference evidence="5" key="2">
    <citation type="submission" date="2022-10" db="EMBL/GenBank/DDBJ databases">
        <authorList>
            <consortium name="ENA_rothamsted_submissions"/>
            <consortium name="culmorum"/>
            <person name="King R."/>
        </authorList>
    </citation>
    <scope>NUCLEOTIDE SEQUENCE</scope>
</reference>
<evidence type="ECO:0000259" key="4">
    <source>
        <dbReference type="Pfam" id="PF25087"/>
    </source>
</evidence>
<keyword evidence="6" id="KW-1185">Reference proteome</keyword>
<dbReference type="SUPFAM" id="SSF51161">
    <property type="entry name" value="Trimeric LpxA-like enzymes"/>
    <property type="match status" value="1"/>
</dbReference>
<name>A0A9N9WST5_9DIPT</name>
<dbReference type="EMBL" id="OU895878">
    <property type="protein sequence ID" value="CAG9804694.1"/>
    <property type="molecule type" value="Genomic_DNA"/>
</dbReference>
<protein>
    <submittedName>
        <fullName evidence="5">Uncharacterized protein</fullName>
    </submittedName>
</protein>
<feature type="domain" description="Mannose-1-phosphate guanyltransferase C-terminal" evidence="4">
    <location>
        <begin position="279"/>
        <end position="416"/>
    </location>
</feature>
<dbReference type="InterPro" id="IPR018357">
    <property type="entry name" value="Hexapep_transf_CS"/>
</dbReference>
<organism evidence="5 6">
    <name type="scientific">Chironomus riparius</name>
    <dbReference type="NCBI Taxonomy" id="315576"/>
    <lineage>
        <taxon>Eukaryota</taxon>
        <taxon>Metazoa</taxon>
        <taxon>Ecdysozoa</taxon>
        <taxon>Arthropoda</taxon>
        <taxon>Hexapoda</taxon>
        <taxon>Insecta</taxon>
        <taxon>Pterygota</taxon>
        <taxon>Neoptera</taxon>
        <taxon>Endopterygota</taxon>
        <taxon>Diptera</taxon>
        <taxon>Nematocera</taxon>
        <taxon>Chironomoidea</taxon>
        <taxon>Chironomidae</taxon>
        <taxon>Chironominae</taxon>
        <taxon>Chironomus</taxon>
    </lineage>
</organism>